<feature type="domain" description="Gamma-glutamylcyclotransferase AIG2-like" evidence="1">
    <location>
        <begin position="8"/>
        <end position="115"/>
    </location>
</feature>
<dbReference type="Proteomes" id="UP000674234">
    <property type="component" value="Unassembled WGS sequence"/>
</dbReference>
<dbReference type="RefSeq" id="WP_210158771.1">
    <property type="nucleotide sequence ID" value="NZ_JAFCNB010000020.1"/>
</dbReference>
<dbReference type="Pfam" id="PF06094">
    <property type="entry name" value="GGACT"/>
    <property type="match status" value="1"/>
</dbReference>
<dbReference type="EMBL" id="JAFCNB010000020">
    <property type="protein sequence ID" value="MBP2707502.1"/>
    <property type="molecule type" value="Genomic_DNA"/>
</dbReference>
<gene>
    <name evidence="2" type="ORF">JOL79_27335</name>
</gene>
<organism evidence="2 3">
    <name type="scientific">Microbispora oryzae</name>
    <dbReference type="NCBI Taxonomy" id="2806554"/>
    <lineage>
        <taxon>Bacteria</taxon>
        <taxon>Bacillati</taxon>
        <taxon>Actinomycetota</taxon>
        <taxon>Actinomycetes</taxon>
        <taxon>Streptosporangiales</taxon>
        <taxon>Streptosporangiaceae</taxon>
        <taxon>Microbispora</taxon>
    </lineage>
</organism>
<dbReference type="AlphaFoldDB" id="A0A941ALQ0"/>
<protein>
    <submittedName>
        <fullName evidence="2">Gamma-glutamylcyclotransferase</fullName>
    </submittedName>
</protein>
<comment type="caution">
    <text evidence="2">The sequence shown here is derived from an EMBL/GenBank/DDBJ whole genome shotgun (WGS) entry which is preliminary data.</text>
</comment>
<evidence type="ECO:0000313" key="3">
    <source>
        <dbReference type="Proteomes" id="UP000674234"/>
    </source>
</evidence>
<dbReference type="InterPro" id="IPR009288">
    <property type="entry name" value="AIG2-like_dom"/>
</dbReference>
<dbReference type="InterPro" id="IPR013024">
    <property type="entry name" value="GGCT-like"/>
</dbReference>
<keyword evidence="3" id="KW-1185">Reference proteome</keyword>
<reference evidence="2" key="1">
    <citation type="submission" date="2021-02" db="EMBL/GenBank/DDBJ databases">
        <title>Draft genome sequence of Microbispora sp. RL4-1S isolated from rice leaves in Thailand.</title>
        <authorList>
            <person name="Muangham S."/>
            <person name="Duangmal K."/>
        </authorList>
    </citation>
    <scope>NUCLEOTIDE SEQUENCE</scope>
    <source>
        <strain evidence="2">RL4-1S</strain>
    </source>
</reference>
<dbReference type="Gene3D" id="3.10.490.10">
    <property type="entry name" value="Gamma-glutamyl cyclotransferase-like"/>
    <property type="match status" value="1"/>
</dbReference>
<dbReference type="SUPFAM" id="SSF110857">
    <property type="entry name" value="Gamma-glutamyl cyclotransferase-like"/>
    <property type="match status" value="1"/>
</dbReference>
<sequence>MADYPVVLFSYGTLRQREVQLSVFGREVAGTPDALPGYRLSMVEITDPHVIAVSGATHHPILQATGNADDVVEGTALRLSEDELAAADEYEVDDYRRVLVPLASGLRGWVYTADDNGPST</sequence>
<name>A0A941ALQ0_9ACTN</name>
<dbReference type="InterPro" id="IPR036568">
    <property type="entry name" value="GGCT-like_sf"/>
</dbReference>
<proteinExistence type="predicted"/>
<dbReference type="CDD" id="cd06661">
    <property type="entry name" value="GGCT_like"/>
    <property type="match status" value="1"/>
</dbReference>
<evidence type="ECO:0000259" key="1">
    <source>
        <dbReference type="Pfam" id="PF06094"/>
    </source>
</evidence>
<accession>A0A941ALQ0</accession>
<evidence type="ECO:0000313" key="2">
    <source>
        <dbReference type="EMBL" id="MBP2707502.1"/>
    </source>
</evidence>